<dbReference type="InterPro" id="IPR059100">
    <property type="entry name" value="TSP3_bac"/>
</dbReference>
<reference evidence="8 9" key="1">
    <citation type="submission" date="2021-06" db="EMBL/GenBank/DDBJ databases">
        <title>Complete genome of Haloferula helveola possessing various polysaccharide degrading enzymes.</title>
        <authorList>
            <person name="Takami H."/>
            <person name="Huang C."/>
            <person name="Hamasaki K."/>
        </authorList>
    </citation>
    <scope>NUCLEOTIDE SEQUENCE [LARGE SCALE GENOMIC DNA]</scope>
    <source>
        <strain evidence="8 9">CN-1</strain>
    </source>
</reference>
<dbReference type="InterPro" id="IPR011050">
    <property type="entry name" value="Pectin_lyase_fold/virulence"/>
</dbReference>
<dbReference type="SUPFAM" id="SSF49265">
    <property type="entry name" value="Fibronectin type III"/>
    <property type="match status" value="1"/>
</dbReference>
<keyword evidence="5" id="KW-0106">Calcium</keyword>
<dbReference type="InterPro" id="IPR055372">
    <property type="entry name" value="CBM96"/>
</dbReference>
<dbReference type="InterPro" id="IPR013783">
    <property type="entry name" value="Ig-like_fold"/>
</dbReference>
<proteinExistence type="predicted"/>
<dbReference type="SUPFAM" id="SSF51126">
    <property type="entry name" value="Pectin lyase-like"/>
    <property type="match status" value="1"/>
</dbReference>
<dbReference type="CDD" id="cd00063">
    <property type="entry name" value="FN3"/>
    <property type="match status" value="1"/>
</dbReference>
<evidence type="ECO:0000256" key="4">
    <source>
        <dbReference type="ARBA" id="ARBA00022729"/>
    </source>
</evidence>
<keyword evidence="9" id="KW-1185">Reference proteome</keyword>
<dbReference type="InterPro" id="IPR003961">
    <property type="entry name" value="FN3_dom"/>
</dbReference>
<protein>
    <recommendedName>
        <fullName evidence="2">Probable pectate lyase C</fullName>
    </recommendedName>
</protein>
<dbReference type="Proteomes" id="UP001374893">
    <property type="component" value="Chromosome"/>
</dbReference>
<keyword evidence="3" id="KW-0964">Secreted</keyword>
<evidence type="ECO:0000313" key="9">
    <source>
        <dbReference type="Proteomes" id="UP001374893"/>
    </source>
</evidence>
<evidence type="ECO:0000259" key="7">
    <source>
        <dbReference type="PROSITE" id="PS50853"/>
    </source>
</evidence>
<evidence type="ECO:0000256" key="3">
    <source>
        <dbReference type="ARBA" id="ARBA00022525"/>
    </source>
</evidence>
<dbReference type="Pfam" id="PF05345">
    <property type="entry name" value="He_PIG"/>
    <property type="match status" value="1"/>
</dbReference>
<organism evidence="8 9">
    <name type="scientific">Haloferula helveola</name>
    <dbReference type="NCBI Taxonomy" id="490095"/>
    <lineage>
        <taxon>Bacteria</taxon>
        <taxon>Pseudomonadati</taxon>
        <taxon>Verrucomicrobiota</taxon>
        <taxon>Verrucomicrobiia</taxon>
        <taxon>Verrucomicrobiales</taxon>
        <taxon>Verrucomicrobiaceae</taxon>
        <taxon>Haloferula</taxon>
    </lineage>
</organism>
<dbReference type="PROSITE" id="PS50853">
    <property type="entry name" value="FN3"/>
    <property type="match status" value="1"/>
</dbReference>
<dbReference type="InterPro" id="IPR015919">
    <property type="entry name" value="Cadherin-like_sf"/>
</dbReference>
<name>A0ABM7RMJ8_9BACT</name>
<dbReference type="InterPro" id="IPR024535">
    <property type="entry name" value="RHGA/B-epi-like_pectate_lyase"/>
</dbReference>
<comment type="subcellular location">
    <subcellularLocation>
        <location evidence="1">Secreted</location>
    </subcellularLocation>
</comment>
<sequence>MNGSHRALSLWRQYAAVHFVLAAPLAAQVNSDLWGVNGELWDPVTGRLGNFTNAGYMSGDVAIPDWPVGVSVADYGAVPDDGVDDSQAFIDAIAACPDNHAVFVPNGRYTILQQIVPGRDHFVLRGEDMYGTVLHCPKYLNEIYVQEIGYENPAYDDGANGARYTGIPKGFFRVSGGTERSIENLSFEFREQRKMGHWEHKGADAIYYGGDVTDSWVRNIYIKNSDHSVMMGRSYRISFLNIILDHYIGRPDIVGSGGTRGWVGHIGMSMSNAQYCLFHNIDIRGNYFHEFDNVNVPKNCVVSNVTGTDVSLHHHGQGASFNLYTNAAVGTGPGISSLGTTQNSETHWRIFGDAVLEAPTDPANLANGHVFVGYDSTQTEIVDASNWYEVIDPGLLEPQNIYLAQLAHPSIGKPLPAGPPPAPPSPFAGEVIRINPVEDSFTDESDPGTVQNPSASAFSVGDNMYFKFDLNDVSLSSIAKVRLRVASTKFVNTPVELAVSSIVDDSWSDDTLTFTGRPPSVAQLDTVDVTENSFAEVLEFDVTPFVQAEWAGDKVVSLVIERISGNGFLSGIRSSEAGLAPELVIEQLASSVPGAPSAPAGVKSFSLIGNVQLDWADNPESDVASYNVYRSSAPGDFSQYEEPIATGLVTSDFVDIQSQHDSGWDVGMLRDDVAYYYRVTAVDDHGYESESSLEIVGTAKGYADANLPPAFDAGPLVLPDATQYSSYSGSLSAWATDPEGDPVYFSKVDGPEWLSIGHDGTLSGTPRLGDTGTFQFTVQINSLGSGRDEALIELTVDPGEPDAPLGLGIVPGDGSVQLDWSHSSEGSADFTFKVYRSETAGGPYTEIASGLTASDYTDSGLSNGTTFHYVVTALNASGESPQTGEVSATPLAGLAIVTNFVSGVLSDAPNWDAGLPVGKWGRVDVDATANTSVVLDGWSVLHTGGSLIQSGLNPLRLDNGTTWVMEGAGATTSSGFRGFAVAGGSSLTVRQGIINTSNGRDWSIRDPGSVITVHGGTVNLGRHLLLSSSGTLVVNGGTIHGNPSTGDMGVRAISSGGTLRFNGGTTTVPRIELSGSGSTLNLGGTSPGSLTAASFVGPFGSGSTINYMPGSMMSLTVSGEDEWASAKWADGDLTYNGQGVAELGAWAVVTAPDGLGPGVSFDYDSTTETLVLSDPDSDGDGLADAWEVLNFGSKEAIDGSLDSDGDGVLDFFEYLFGSDPNDPTSGGFGLRIVPASGGSGYVFQWETLEGFELGSDYGIEVSTNLSVWDPLPEANYSLQTTTAGGMTEFEMTLTFDYGSEVFLRLAAP</sequence>
<dbReference type="InterPro" id="IPR036116">
    <property type="entry name" value="FN3_sf"/>
</dbReference>
<feature type="chain" id="PRO_5046693208" description="Probable pectate lyase C" evidence="6">
    <location>
        <begin position="23"/>
        <end position="1308"/>
    </location>
</feature>
<accession>A0ABM7RMJ8</accession>
<evidence type="ECO:0000313" key="8">
    <source>
        <dbReference type="EMBL" id="BCX49063.1"/>
    </source>
</evidence>
<dbReference type="SUPFAM" id="SSF49313">
    <property type="entry name" value="Cadherin-like"/>
    <property type="match status" value="1"/>
</dbReference>
<dbReference type="Pfam" id="PF24517">
    <property type="entry name" value="CBM96"/>
    <property type="match status" value="1"/>
</dbReference>
<dbReference type="InterPro" id="IPR012334">
    <property type="entry name" value="Pectin_lyas_fold"/>
</dbReference>
<evidence type="ECO:0000256" key="2">
    <source>
        <dbReference type="ARBA" id="ARBA00016512"/>
    </source>
</evidence>
<evidence type="ECO:0000256" key="1">
    <source>
        <dbReference type="ARBA" id="ARBA00004613"/>
    </source>
</evidence>
<dbReference type="Pfam" id="PF12708">
    <property type="entry name" value="Pect-lyase_RHGA_epim"/>
    <property type="match status" value="1"/>
</dbReference>
<dbReference type="PROSITE" id="PS00018">
    <property type="entry name" value="EF_HAND_1"/>
    <property type="match status" value="1"/>
</dbReference>
<dbReference type="RefSeq" id="WP_338685511.1">
    <property type="nucleotide sequence ID" value="NZ_AP024702.1"/>
</dbReference>
<dbReference type="Gene3D" id="2.160.20.10">
    <property type="entry name" value="Single-stranded right-handed beta-helix, Pectin lyase-like"/>
    <property type="match status" value="1"/>
</dbReference>
<feature type="domain" description="Fibronectin type-III" evidence="7">
    <location>
        <begin position="800"/>
        <end position="893"/>
    </location>
</feature>
<evidence type="ECO:0000256" key="6">
    <source>
        <dbReference type="SAM" id="SignalP"/>
    </source>
</evidence>
<dbReference type="EMBL" id="AP024702">
    <property type="protein sequence ID" value="BCX49063.1"/>
    <property type="molecule type" value="Genomic_DNA"/>
</dbReference>
<dbReference type="InterPro" id="IPR018247">
    <property type="entry name" value="EF_Hand_1_Ca_BS"/>
</dbReference>
<feature type="signal peptide" evidence="6">
    <location>
        <begin position="1"/>
        <end position="22"/>
    </location>
</feature>
<dbReference type="Gene3D" id="2.60.40.10">
    <property type="entry name" value="Immunoglobulins"/>
    <property type="match status" value="3"/>
</dbReference>
<dbReference type="Pfam" id="PF18884">
    <property type="entry name" value="TSP3_bac"/>
    <property type="match status" value="2"/>
</dbReference>
<keyword evidence="4 6" id="KW-0732">Signal</keyword>
<evidence type="ECO:0000256" key="5">
    <source>
        <dbReference type="ARBA" id="ARBA00022837"/>
    </source>
</evidence>
<gene>
    <name evidence="8" type="ORF">HAHE_29710</name>
</gene>
<dbReference type="SMART" id="SM00060">
    <property type="entry name" value="FN3"/>
    <property type="match status" value="2"/>
</dbReference>